<evidence type="ECO:0000259" key="2">
    <source>
        <dbReference type="Pfam" id="PF09607"/>
    </source>
</evidence>
<feature type="compositionally biased region" description="Low complexity" evidence="1">
    <location>
        <begin position="1"/>
        <end position="11"/>
    </location>
</feature>
<gene>
    <name evidence="3" type="ORF">ACCB13418</name>
</gene>
<organism evidence="3">
    <name type="scientific">Apis cerana</name>
    <name type="common">Indian honeybee</name>
    <dbReference type="NCBI Taxonomy" id="7461"/>
    <lineage>
        <taxon>Eukaryota</taxon>
        <taxon>Metazoa</taxon>
        <taxon>Ecdysozoa</taxon>
        <taxon>Arthropoda</taxon>
        <taxon>Hexapoda</taxon>
        <taxon>Insecta</taxon>
        <taxon>Pterygota</taxon>
        <taxon>Neoptera</taxon>
        <taxon>Endopterygota</taxon>
        <taxon>Hymenoptera</taxon>
        <taxon>Apocrita</taxon>
        <taxon>Aculeata</taxon>
        <taxon>Apoidea</taxon>
        <taxon>Anthophila</taxon>
        <taxon>Apidae</taxon>
        <taxon>Apis</taxon>
    </lineage>
</organism>
<sequence>MVHQKQQQQQQNPRKSVGVMGSRRIFAPAFKLKVLDSYRNDIDCRGNQRATARKYGIHRRQIQKVVTVRG</sequence>
<dbReference type="EMBL" id="JR052197">
    <property type="protein sequence ID" value="AEY61640.1"/>
    <property type="molecule type" value="mRNA"/>
</dbReference>
<reference evidence="3" key="1">
    <citation type="submission" date="2011-11" db="EMBL/GenBank/DDBJ databases">
        <title>Decoding the brain transcriptome of the Eastern honeybee (Apis cerana) based on pyrosequencing.</title>
        <authorList>
            <person name="Sun L."/>
            <person name="Zheng H."/>
            <person name="Wang Y."/>
            <person name="Xie X."/>
            <person name="Zhu Y."/>
            <person name="Gu W."/>
            <person name="Wang S."/>
        </authorList>
    </citation>
    <scope>NUCLEOTIDE SEQUENCE</scope>
    <source>
        <tissue evidence="3">Brain</tissue>
    </source>
</reference>
<evidence type="ECO:0000256" key="1">
    <source>
        <dbReference type="SAM" id="MobiDB-lite"/>
    </source>
</evidence>
<proteinExistence type="evidence at transcript level"/>
<dbReference type="AlphaFoldDB" id="V9IKS7"/>
<dbReference type="Pfam" id="PF09607">
    <property type="entry name" value="BrkDBD"/>
    <property type="match status" value="1"/>
</dbReference>
<feature type="domain" description="Brinker DNA-binding" evidence="2">
    <location>
        <begin position="21"/>
        <end position="67"/>
    </location>
</feature>
<name>V9IKS7_APICE</name>
<dbReference type="InterPro" id="IPR018586">
    <property type="entry name" value="Brinker_DNA-bd"/>
</dbReference>
<dbReference type="Gene3D" id="1.10.10.60">
    <property type="entry name" value="Homeodomain-like"/>
    <property type="match status" value="1"/>
</dbReference>
<protein>
    <recommendedName>
        <fullName evidence="2">Brinker DNA-binding domain-containing protein</fullName>
    </recommendedName>
</protein>
<feature type="region of interest" description="Disordered" evidence="1">
    <location>
        <begin position="1"/>
        <end position="20"/>
    </location>
</feature>
<evidence type="ECO:0000313" key="3">
    <source>
        <dbReference type="EMBL" id="AEY61640.1"/>
    </source>
</evidence>
<accession>V9IKS7</accession>